<dbReference type="InterPro" id="IPR021140">
    <property type="entry name" value="Inh/Omp19"/>
</dbReference>
<dbReference type="OrthoDB" id="8446360at2"/>
<name>A0A1I2WUH7_9HYPH</name>
<evidence type="ECO:0000256" key="1">
    <source>
        <dbReference type="ARBA" id="ARBA00022729"/>
    </source>
</evidence>
<dbReference type="Gene3D" id="2.40.128.10">
    <property type="match status" value="2"/>
</dbReference>
<dbReference type="SUPFAM" id="SSF50882">
    <property type="entry name" value="beta-Barrel protease inhibitors"/>
    <property type="match status" value="2"/>
</dbReference>
<organism evidence="5 6">
    <name type="scientific">Methylobacterium gossipiicola</name>
    <dbReference type="NCBI Taxonomy" id="582675"/>
    <lineage>
        <taxon>Bacteria</taxon>
        <taxon>Pseudomonadati</taxon>
        <taxon>Pseudomonadota</taxon>
        <taxon>Alphaproteobacteria</taxon>
        <taxon>Hyphomicrobiales</taxon>
        <taxon>Methylobacteriaceae</taxon>
        <taxon>Methylobacterium</taxon>
    </lineage>
</organism>
<keyword evidence="1 3" id="KW-0732">Signal</keyword>
<dbReference type="Pfam" id="PF02974">
    <property type="entry name" value="Inh"/>
    <property type="match status" value="1"/>
</dbReference>
<protein>
    <submittedName>
        <fullName evidence="5">Protease inhibitor Inh</fullName>
    </submittedName>
</protein>
<feature type="domain" description="Alkaline proteinase inhibitor/ Outer membrane lipoprotein Omp19" evidence="4">
    <location>
        <begin position="60"/>
        <end position="150"/>
    </location>
</feature>
<dbReference type="EMBL" id="FOPM01000027">
    <property type="protein sequence ID" value="SFH04922.1"/>
    <property type="molecule type" value="Genomic_DNA"/>
</dbReference>
<proteinExistence type="predicted"/>
<reference evidence="6" key="1">
    <citation type="submission" date="2016-10" db="EMBL/GenBank/DDBJ databases">
        <authorList>
            <person name="Varghese N."/>
            <person name="Submissions S."/>
        </authorList>
    </citation>
    <scope>NUCLEOTIDE SEQUENCE [LARGE SCALE GENOMIC DNA]</scope>
    <source>
        <strain evidence="6">Gh-105</strain>
    </source>
</reference>
<dbReference type="STRING" id="582675.SAMN05192565_12745"/>
<evidence type="ECO:0000313" key="6">
    <source>
        <dbReference type="Proteomes" id="UP000199229"/>
    </source>
</evidence>
<evidence type="ECO:0000259" key="4">
    <source>
        <dbReference type="Pfam" id="PF02974"/>
    </source>
</evidence>
<dbReference type="RefSeq" id="WP_091974662.1">
    <property type="nucleotide sequence ID" value="NZ_FOPM01000027.1"/>
</dbReference>
<feature type="region of interest" description="Disordered" evidence="2">
    <location>
        <begin position="26"/>
        <end position="46"/>
    </location>
</feature>
<dbReference type="InterPro" id="IPR016085">
    <property type="entry name" value="Protease_inh_B-barrel_dom"/>
</dbReference>
<evidence type="ECO:0000256" key="3">
    <source>
        <dbReference type="SAM" id="SignalP"/>
    </source>
</evidence>
<dbReference type="GO" id="GO:0004866">
    <property type="term" value="F:endopeptidase inhibitor activity"/>
    <property type="evidence" value="ECO:0007669"/>
    <property type="project" value="InterPro"/>
</dbReference>
<dbReference type="AlphaFoldDB" id="A0A1I2WUH7"/>
<feature type="region of interest" description="Disordered" evidence="2">
    <location>
        <begin position="167"/>
        <end position="194"/>
    </location>
</feature>
<evidence type="ECO:0000256" key="2">
    <source>
        <dbReference type="SAM" id="MobiDB-lite"/>
    </source>
</evidence>
<feature type="chain" id="PRO_5011744611" evidence="3">
    <location>
        <begin position="25"/>
        <end position="287"/>
    </location>
</feature>
<feature type="signal peptide" evidence="3">
    <location>
        <begin position="1"/>
        <end position="24"/>
    </location>
</feature>
<evidence type="ECO:0000313" key="5">
    <source>
        <dbReference type="EMBL" id="SFH04922.1"/>
    </source>
</evidence>
<gene>
    <name evidence="5" type="ORF">SAMN05192565_12745</name>
</gene>
<keyword evidence="6" id="KW-1185">Reference proteome</keyword>
<sequence length="287" mass="30206">MTRIATVVRLGLLTLLATGGPVHAQDASAPGAASASQVAPAAPDTPAPFVESLPKDIAGVPGTWDLSRDGSTRRCVVTLSAESGEAGRRLSFPAGCRRALPVLNGVAGWLFTDGALRLVDKNLRPVLPFARRPDARSLVAAADSGEHYSLVPLQIVAMVPAVPVVPASATAPASPPPPGGLGAPETDLGGKPPPAGLYTLDRYRDLDTCRLDLAEGPEPAPVHIRDGCRDSGLRVFDPVSWRFVRGRLTLTARRGHTVSLIPMGDGRWRRDPEVGTTFILRRIEPAP</sequence>
<dbReference type="Proteomes" id="UP000199229">
    <property type="component" value="Unassembled WGS sequence"/>
</dbReference>
<feature type="compositionally biased region" description="Low complexity" evidence="2">
    <location>
        <begin position="26"/>
        <end position="44"/>
    </location>
</feature>
<accession>A0A1I2WUH7</accession>